<keyword evidence="3" id="KW-1185">Reference proteome</keyword>
<feature type="chain" id="PRO_5047007891" evidence="1">
    <location>
        <begin position="20"/>
        <end position="56"/>
    </location>
</feature>
<evidence type="ECO:0000313" key="3">
    <source>
        <dbReference type="Proteomes" id="UP001055167"/>
    </source>
</evidence>
<evidence type="ECO:0000313" key="2">
    <source>
        <dbReference type="EMBL" id="GJD50232.1"/>
    </source>
</evidence>
<gene>
    <name evidence="2" type="ORF">OPKNFCMD_2969</name>
</gene>
<name>A0ABQ4QXW2_9HYPH</name>
<sequence>MRALTLLAAFAAATGLFWATMLTAPPTSEARAVAGIDVRDLTIQAKLDEGAAYDAF</sequence>
<evidence type="ECO:0000256" key="1">
    <source>
        <dbReference type="SAM" id="SignalP"/>
    </source>
</evidence>
<dbReference type="RefSeq" id="WP_203236233.1">
    <property type="nucleotide sequence ID" value="NZ_BPQH01000008.1"/>
</dbReference>
<reference evidence="2" key="1">
    <citation type="journal article" date="2021" name="Front. Microbiol.">
        <title>Comprehensive Comparative Genomics and Phenotyping of Methylobacterium Species.</title>
        <authorList>
            <person name="Alessa O."/>
            <person name="Ogura Y."/>
            <person name="Fujitani Y."/>
            <person name="Takami H."/>
            <person name="Hayashi T."/>
            <person name="Sahin N."/>
            <person name="Tani A."/>
        </authorList>
    </citation>
    <scope>NUCLEOTIDE SEQUENCE</scope>
    <source>
        <strain evidence="2">KCTC 52305</strain>
    </source>
</reference>
<accession>A0ABQ4QXW2</accession>
<dbReference type="EMBL" id="BPQH01000008">
    <property type="protein sequence ID" value="GJD50232.1"/>
    <property type="molecule type" value="Genomic_DNA"/>
</dbReference>
<proteinExistence type="predicted"/>
<keyword evidence="1" id="KW-0732">Signal</keyword>
<organism evidence="2 3">
    <name type="scientific">Methylobacterium crusticola</name>
    <dbReference type="NCBI Taxonomy" id="1697972"/>
    <lineage>
        <taxon>Bacteria</taxon>
        <taxon>Pseudomonadati</taxon>
        <taxon>Pseudomonadota</taxon>
        <taxon>Alphaproteobacteria</taxon>
        <taxon>Hyphomicrobiales</taxon>
        <taxon>Methylobacteriaceae</taxon>
        <taxon>Methylobacterium</taxon>
    </lineage>
</organism>
<dbReference type="Proteomes" id="UP001055167">
    <property type="component" value="Unassembled WGS sequence"/>
</dbReference>
<feature type="signal peptide" evidence="1">
    <location>
        <begin position="1"/>
        <end position="19"/>
    </location>
</feature>
<protein>
    <submittedName>
        <fullName evidence="2">Uncharacterized protein</fullName>
    </submittedName>
</protein>
<comment type="caution">
    <text evidence="2">The sequence shown here is derived from an EMBL/GenBank/DDBJ whole genome shotgun (WGS) entry which is preliminary data.</text>
</comment>
<reference evidence="2" key="2">
    <citation type="submission" date="2021-08" db="EMBL/GenBank/DDBJ databases">
        <authorList>
            <person name="Tani A."/>
            <person name="Ola A."/>
            <person name="Ogura Y."/>
            <person name="Katsura K."/>
            <person name="Hayashi T."/>
        </authorList>
    </citation>
    <scope>NUCLEOTIDE SEQUENCE</scope>
    <source>
        <strain evidence="2">KCTC 52305</strain>
    </source>
</reference>